<dbReference type="InterPro" id="IPR044974">
    <property type="entry name" value="Disease_R_plants"/>
</dbReference>
<dbReference type="GO" id="GO:0051607">
    <property type="term" value="P:defense response to virus"/>
    <property type="evidence" value="ECO:0007669"/>
    <property type="project" value="UniProtKB-ARBA"/>
</dbReference>
<dbReference type="GO" id="GO:0098542">
    <property type="term" value="P:defense response to other organism"/>
    <property type="evidence" value="ECO:0007669"/>
    <property type="project" value="TreeGrafter"/>
</dbReference>
<evidence type="ECO:0000259" key="10">
    <source>
        <dbReference type="Pfam" id="PF23598"/>
    </source>
</evidence>
<dbReference type="InterPro" id="IPR055414">
    <property type="entry name" value="LRR_R13L4/SHOC2-like"/>
</dbReference>
<dbReference type="Pfam" id="PF00931">
    <property type="entry name" value="NB-ARC"/>
    <property type="match status" value="1"/>
</dbReference>
<evidence type="ECO:0000256" key="2">
    <source>
        <dbReference type="ARBA" id="ARBA00022614"/>
    </source>
</evidence>
<dbReference type="Pfam" id="PF23598">
    <property type="entry name" value="LRR_14"/>
    <property type="match status" value="1"/>
</dbReference>
<dbReference type="PANTHER" id="PTHR23155">
    <property type="entry name" value="DISEASE RESISTANCE PROTEIN RP"/>
    <property type="match status" value="1"/>
</dbReference>
<evidence type="ECO:0000256" key="1">
    <source>
        <dbReference type="ARBA" id="ARBA00008894"/>
    </source>
</evidence>
<dbReference type="AlphaFoldDB" id="A0A2G9HET2"/>
<name>A0A2G9HET2_9LAMI</name>
<keyword evidence="12" id="KW-1185">Reference proteome</keyword>
<dbReference type="InterPro" id="IPR041118">
    <property type="entry name" value="Rx_N"/>
</dbReference>
<keyword evidence="2" id="KW-0433">Leucine-rich repeat</keyword>
<dbReference type="Gene3D" id="1.10.8.430">
    <property type="entry name" value="Helical domain of apoptotic protease-activating factors"/>
    <property type="match status" value="1"/>
</dbReference>
<evidence type="ECO:0000259" key="9">
    <source>
        <dbReference type="Pfam" id="PF23559"/>
    </source>
</evidence>
<dbReference type="Gene3D" id="3.80.10.10">
    <property type="entry name" value="Ribonuclease Inhibitor"/>
    <property type="match status" value="1"/>
</dbReference>
<dbReference type="FunFam" id="1.10.10.10:FF:000322">
    <property type="entry name" value="Probable disease resistance protein At1g63360"/>
    <property type="match status" value="1"/>
</dbReference>
<dbReference type="Gene3D" id="1.20.5.4130">
    <property type="match status" value="1"/>
</dbReference>
<dbReference type="InterPro" id="IPR042197">
    <property type="entry name" value="Apaf_helical"/>
</dbReference>
<evidence type="ECO:0000259" key="7">
    <source>
        <dbReference type="Pfam" id="PF00931"/>
    </source>
</evidence>
<dbReference type="InterPro" id="IPR038005">
    <property type="entry name" value="RX-like_CC"/>
</dbReference>
<dbReference type="CDD" id="cd14798">
    <property type="entry name" value="RX-CC_like"/>
    <property type="match status" value="1"/>
</dbReference>
<dbReference type="Pfam" id="PF23559">
    <property type="entry name" value="WHD_DRP"/>
    <property type="match status" value="1"/>
</dbReference>
<dbReference type="SUPFAM" id="SSF52058">
    <property type="entry name" value="L domain-like"/>
    <property type="match status" value="1"/>
</dbReference>
<dbReference type="STRING" id="429701.A0A2G9HET2"/>
<gene>
    <name evidence="11" type="ORF">CDL12_11315</name>
</gene>
<dbReference type="InterPro" id="IPR058922">
    <property type="entry name" value="WHD_DRP"/>
</dbReference>
<evidence type="ECO:0000256" key="3">
    <source>
        <dbReference type="ARBA" id="ARBA00022737"/>
    </source>
</evidence>
<evidence type="ECO:0000256" key="5">
    <source>
        <dbReference type="ARBA" id="ARBA00022821"/>
    </source>
</evidence>
<evidence type="ECO:0000313" key="11">
    <source>
        <dbReference type="EMBL" id="PIN16034.1"/>
    </source>
</evidence>
<dbReference type="EMBL" id="NKXS01001969">
    <property type="protein sequence ID" value="PIN16034.1"/>
    <property type="molecule type" value="Genomic_DNA"/>
</dbReference>
<dbReference type="InterPro" id="IPR002182">
    <property type="entry name" value="NB-ARC"/>
</dbReference>
<evidence type="ECO:0000313" key="12">
    <source>
        <dbReference type="Proteomes" id="UP000231279"/>
    </source>
</evidence>
<feature type="domain" description="Disease resistance R13L4/SHOC-2-like LRR" evidence="10">
    <location>
        <begin position="577"/>
        <end position="884"/>
    </location>
</feature>
<dbReference type="GO" id="GO:0043531">
    <property type="term" value="F:ADP binding"/>
    <property type="evidence" value="ECO:0007669"/>
    <property type="project" value="InterPro"/>
</dbReference>
<reference evidence="12" key="1">
    <citation type="journal article" date="2018" name="Gigascience">
        <title>Genome assembly of the Pink Ipe (Handroanthus impetiginosus, Bignoniaceae), a highly valued, ecologically keystone Neotropical timber forest tree.</title>
        <authorList>
            <person name="Silva-Junior O.B."/>
            <person name="Grattapaglia D."/>
            <person name="Novaes E."/>
            <person name="Collevatti R.G."/>
        </authorList>
    </citation>
    <scope>NUCLEOTIDE SEQUENCE [LARGE SCALE GENOMIC DNA]</scope>
    <source>
        <strain evidence="12">cv. UFG-1</strain>
    </source>
</reference>
<dbReference type="InterPro" id="IPR027417">
    <property type="entry name" value="P-loop_NTPase"/>
</dbReference>
<dbReference type="Gene3D" id="1.10.10.10">
    <property type="entry name" value="Winged helix-like DNA-binding domain superfamily/Winged helix DNA-binding domain"/>
    <property type="match status" value="1"/>
</dbReference>
<evidence type="ECO:0000256" key="6">
    <source>
        <dbReference type="ARBA" id="ARBA00022840"/>
    </source>
</evidence>
<keyword evidence="4" id="KW-0547">Nucleotide-binding</keyword>
<accession>A0A2G9HET2</accession>
<feature type="domain" description="Disease resistance protein winged helix" evidence="9">
    <location>
        <begin position="433"/>
        <end position="514"/>
    </location>
</feature>
<dbReference type="PANTHER" id="PTHR23155:SF1185">
    <property type="entry name" value="DISEASE RESISTANCE RPP8-LIKE PROTEIN 3-RELATED"/>
    <property type="match status" value="1"/>
</dbReference>
<dbReference type="SUPFAM" id="SSF52540">
    <property type="entry name" value="P-loop containing nucleoside triphosphate hydrolases"/>
    <property type="match status" value="1"/>
</dbReference>
<protein>
    <submittedName>
        <fullName evidence="11">Apoptotic ATPase</fullName>
    </submittedName>
</protein>
<evidence type="ECO:0000256" key="4">
    <source>
        <dbReference type="ARBA" id="ARBA00022741"/>
    </source>
</evidence>
<feature type="domain" description="Disease resistance N-terminal" evidence="8">
    <location>
        <begin position="4"/>
        <end position="89"/>
    </location>
</feature>
<dbReference type="Pfam" id="PF18052">
    <property type="entry name" value="Rx_N"/>
    <property type="match status" value="1"/>
</dbReference>
<comment type="similarity">
    <text evidence="1">Belongs to the disease resistance NB-LRR family.</text>
</comment>
<dbReference type="OrthoDB" id="646178at2759"/>
<dbReference type="FunFam" id="1.10.8.430:FF:000003">
    <property type="entry name" value="Probable disease resistance protein At5g66910"/>
    <property type="match status" value="1"/>
</dbReference>
<feature type="domain" description="NB-ARC" evidence="7">
    <location>
        <begin position="171"/>
        <end position="336"/>
    </location>
</feature>
<dbReference type="FunFam" id="3.40.50.300:FF:001091">
    <property type="entry name" value="Probable disease resistance protein At1g61300"/>
    <property type="match status" value="1"/>
</dbReference>
<dbReference type="Proteomes" id="UP000231279">
    <property type="component" value="Unassembled WGS sequence"/>
</dbReference>
<proteinExistence type="inferred from homology"/>
<keyword evidence="6" id="KW-0067">ATP-binding</keyword>
<organism evidence="11 12">
    <name type="scientific">Handroanthus impetiginosus</name>
    <dbReference type="NCBI Taxonomy" id="429701"/>
    <lineage>
        <taxon>Eukaryota</taxon>
        <taxon>Viridiplantae</taxon>
        <taxon>Streptophyta</taxon>
        <taxon>Embryophyta</taxon>
        <taxon>Tracheophyta</taxon>
        <taxon>Spermatophyta</taxon>
        <taxon>Magnoliopsida</taxon>
        <taxon>eudicotyledons</taxon>
        <taxon>Gunneridae</taxon>
        <taxon>Pentapetalae</taxon>
        <taxon>asterids</taxon>
        <taxon>lamiids</taxon>
        <taxon>Lamiales</taxon>
        <taxon>Bignoniaceae</taxon>
        <taxon>Crescentiina</taxon>
        <taxon>Tabebuia alliance</taxon>
        <taxon>Handroanthus</taxon>
    </lineage>
</organism>
<keyword evidence="5" id="KW-0611">Plant defense</keyword>
<keyword evidence="3" id="KW-0677">Repeat</keyword>
<sequence length="933" mass="107300">MEIVQLTIGPLRDLLIEEVKFLYSVGDQVEEVERDLKTIHCFLKDVDERPDRYDSATLRKRVDELKDVVLKAEIVLEKYAIDVTSKRQDAITLKEKLKRYACILCECLSMYLVGKETKAIRSRVAELANSMESMSRSTGEGSLSNTSANIEDLLRQRFAHEDEQHLVVTEDIERLVSRVKPDNHERPVISICGMGGLGKTTLARQIYRHKDLQTSFEARAWVCITQKFQPHIVLQQILKQILPEKKDDITKITNHQELVEKLYLVQTQKKCFVVMDDIWEEDHWKILRPAFPIAKANSRLVLTTRNESIVSQECVYKLDFLTEEQGWELLQKIALPEVCSSQEPETDLTRLKDIGKKIVQKCGRLPLAISIIGGILRDKRTWSEWENVSNKMDTYLKHGEGVGKDKRVAQVLDLSYNVLPYYLKPCFLYLGSFNEDEEIDTEGLYLLWMAEGLIAVEEKGRNETLRDVAQRYLNELALRCMVQVRGDDISKEKFSTVYNKFTSCRLHDLMRDLCLKKGEEEGFIKVMNLSQEGKIPSSINSTTANNNNIRRLAILGIDEVREKYILSHDLKLKTPLRSLLISRGDEKICVNRITNDLNKIKFLKTLKLEKCDFEDGKLSSEVGKLIHLRYLSFFDSNVDELPLSVCYLPYLQTLDLRVSGWIKLPNAILNLKRLKHLFLERALVNEEVLLILDGLKELETIVRLYSSFDRIADLPELTNLQLLDIHVSDCEALRVVVHQMMPRLRETHLSISDFDLHNLGEDLVLGIFMSHSLITLDIRGKIGVNFPCYQPEMCPNLVKLELWGTEFEGDVMQVLGNFPMLKFLELSHDPFIGTEIICHAAAFPQLKHLVLLGLENVEKWEVEQGAMPKLSYLTFACPKLEMIPDGLRFITTLQELTTIDMPIKFNDRLLVVNGKPGQDYHKVCHIPSIQLLC</sequence>
<dbReference type="GO" id="GO:0005524">
    <property type="term" value="F:ATP binding"/>
    <property type="evidence" value="ECO:0007669"/>
    <property type="project" value="UniProtKB-KW"/>
</dbReference>
<comment type="caution">
    <text evidence="11">The sequence shown here is derived from an EMBL/GenBank/DDBJ whole genome shotgun (WGS) entry which is preliminary data.</text>
</comment>
<evidence type="ECO:0000259" key="8">
    <source>
        <dbReference type="Pfam" id="PF18052"/>
    </source>
</evidence>
<dbReference type="InterPro" id="IPR032675">
    <property type="entry name" value="LRR_dom_sf"/>
</dbReference>
<dbReference type="InterPro" id="IPR036388">
    <property type="entry name" value="WH-like_DNA-bd_sf"/>
</dbReference>
<dbReference type="PRINTS" id="PR00364">
    <property type="entry name" value="DISEASERSIST"/>
</dbReference>
<dbReference type="Gene3D" id="3.40.50.300">
    <property type="entry name" value="P-loop containing nucleotide triphosphate hydrolases"/>
    <property type="match status" value="1"/>
</dbReference>